<keyword evidence="3" id="KW-1185">Reference proteome</keyword>
<sequence length="165" mass="18910">MAVTQMDHDVSNATTNVKIAKCGRIGQLSPGQEVFYSWHQSLEDKTIYNLVMDGRVHGFLDSHRLNAALRSVATKYEALRTLFFMNERNGKPFQVVHDQPQIILEQKGVYDEADIQMEIEKLRNFPFDLETAPLMRVLLLSLPAAQHIVYLVHHIAMDGFSWQVL</sequence>
<organism evidence="2 3">
    <name type="scientific">Cladobotryum mycophilum</name>
    <dbReference type="NCBI Taxonomy" id="491253"/>
    <lineage>
        <taxon>Eukaryota</taxon>
        <taxon>Fungi</taxon>
        <taxon>Dikarya</taxon>
        <taxon>Ascomycota</taxon>
        <taxon>Pezizomycotina</taxon>
        <taxon>Sordariomycetes</taxon>
        <taxon>Hypocreomycetidae</taxon>
        <taxon>Hypocreales</taxon>
        <taxon>Hypocreaceae</taxon>
        <taxon>Cladobotryum</taxon>
    </lineage>
</organism>
<protein>
    <submittedName>
        <fullName evidence="2">PKS-NRPS hybrid synthetase psoA</fullName>
    </submittedName>
</protein>
<proteinExistence type="predicted"/>
<evidence type="ECO:0000313" key="3">
    <source>
        <dbReference type="Proteomes" id="UP001338125"/>
    </source>
</evidence>
<dbReference type="PANTHER" id="PTHR45527:SF1">
    <property type="entry name" value="FATTY ACID SYNTHASE"/>
    <property type="match status" value="1"/>
</dbReference>
<accession>A0ABR0SQ79</accession>
<comment type="caution">
    <text evidence="2">The sequence shown here is derived from an EMBL/GenBank/DDBJ whole genome shotgun (WGS) entry which is preliminary data.</text>
</comment>
<reference evidence="2 3" key="1">
    <citation type="submission" date="2024-01" db="EMBL/GenBank/DDBJ databases">
        <title>Complete genome of Cladobotryum mycophilum ATHUM6906.</title>
        <authorList>
            <person name="Christinaki A.C."/>
            <person name="Myridakis A.I."/>
            <person name="Kouvelis V.N."/>
        </authorList>
    </citation>
    <scope>NUCLEOTIDE SEQUENCE [LARGE SCALE GENOMIC DNA]</scope>
    <source>
        <strain evidence="2 3">ATHUM6906</strain>
    </source>
</reference>
<dbReference type="PANTHER" id="PTHR45527">
    <property type="entry name" value="NONRIBOSOMAL PEPTIDE SYNTHETASE"/>
    <property type="match status" value="1"/>
</dbReference>
<dbReference type="SUPFAM" id="SSF52777">
    <property type="entry name" value="CoA-dependent acyltransferases"/>
    <property type="match status" value="1"/>
</dbReference>
<name>A0ABR0SQ79_9HYPO</name>
<dbReference type="Gene3D" id="3.30.559.10">
    <property type="entry name" value="Chloramphenicol acetyltransferase-like domain"/>
    <property type="match status" value="1"/>
</dbReference>
<feature type="domain" description="Condensation" evidence="1">
    <location>
        <begin position="27"/>
        <end position="165"/>
    </location>
</feature>
<gene>
    <name evidence="2" type="ORF">PT974_07647</name>
</gene>
<evidence type="ECO:0000313" key="2">
    <source>
        <dbReference type="EMBL" id="KAK5994204.1"/>
    </source>
</evidence>
<evidence type="ECO:0000259" key="1">
    <source>
        <dbReference type="Pfam" id="PF00668"/>
    </source>
</evidence>
<dbReference type="Proteomes" id="UP001338125">
    <property type="component" value="Unassembled WGS sequence"/>
</dbReference>
<dbReference type="InterPro" id="IPR023213">
    <property type="entry name" value="CAT-like_dom_sf"/>
</dbReference>
<dbReference type="EMBL" id="JAVFKD010000012">
    <property type="protein sequence ID" value="KAK5994204.1"/>
    <property type="molecule type" value="Genomic_DNA"/>
</dbReference>
<dbReference type="Pfam" id="PF00668">
    <property type="entry name" value="Condensation"/>
    <property type="match status" value="1"/>
</dbReference>
<dbReference type="InterPro" id="IPR001242">
    <property type="entry name" value="Condensation_dom"/>
</dbReference>